<dbReference type="EMBL" id="JALNTZ010000002">
    <property type="protein sequence ID" value="KAJ3660812.1"/>
    <property type="molecule type" value="Genomic_DNA"/>
</dbReference>
<feature type="region of interest" description="Disordered" evidence="1">
    <location>
        <begin position="409"/>
        <end position="453"/>
    </location>
</feature>
<evidence type="ECO:0000256" key="1">
    <source>
        <dbReference type="SAM" id="MobiDB-lite"/>
    </source>
</evidence>
<accession>A0AA38IP13</accession>
<proteinExistence type="predicted"/>
<dbReference type="Proteomes" id="UP001168821">
    <property type="component" value="Unassembled WGS sequence"/>
</dbReference>
<organism evidence="2 3">
    <name type="scientific">Zophobas morio</name>
    <dbReference type="NCBI Taxonomy" id="2755281"/>
    <lineage>
        <taxon>Eukaryota</taxon>
        <taxon>Metazoa</taxon>
        <taxon>Ecdysozoa</taxon>
        <taxon>Arthropoda</taxon>
        <taxon>Hexapoda</taxon>
        <taxon>Insecta</taxon>
        <taxon>Pterygota</taxon>
        <taxon>Neoptera</taxon>
        <taxon>Endopterygota</taxon>
        <taxon>Coleoptera</taxon>
        <taxon>Polyphaga</taxon>
        <taxon>Cucujiformia</taxon>
        <taxon>Tenebrionidae</taxon>
        <taxon>Zophobas</taxon>
    </lineage>
</organism>
<dbReference type="AlphaFoldDB" id="A0AA38IP13"/>
<feature type="region of interest" description="Disordered" evidence="1">
    <location>
        <begin position="338"/>
        <end position="373"/>
    </location>
</feature>
<name>A0AA38IP13_9CUCU</name>
<sequence length="453" mass="50929">MANMRKLSTLRQFSLNCDSPTIDQRRKSLRKQFSEDFCDAKEKIGAKTRDRPHPIRIAWADESIASPKEEGVIAKKCIKEVKKPPKLSRHSSLEKESILYSKQELAERLRQALKDREQEKPNLNIFLAHNTSTEEDIYEAHEPEILPKESPKIMQPLLTPLENTMKNVFQIRKSKEMAYTPTKSNAVVVIPIVEKEPPQILEDVSTPPSSDRSYEKQDPKAIKNVIIRPATAAAKRERFQRRNNTAFNSVIKEGAIRPPLVRSLSAPTKPEQVKPKFLATKRKIKSGKGRGPKTPTSEDDDSLSNKENPKSKKELNRFVAVNGTDIVTMVSLISPAASDTDEVEVEVKPKAKTSPSKPSPAKKEEKDGAKNVSLRKTVKSVSFQSSSIHAIRSFSASFPARRASMATSLILAHGMKNQKNQEKRATNSTTPDDDERGPKRRLVRSATDKTQRR</sequence>
<feature type="compositionally biased region" description="Basic and acidic residues" evidence="1">
    <location>
        <begin position="303"/>
        <end position="316"/>
    </location>
</feature>
<keyword evidence="3" id="KW-1185">Reference proteome</keyword>
<evidence type="ECO:0000313" key="2">
    <source>
        <dbReference type="EMBL" id="KAJ3660812.1"/>
    </source>
</evidence>
<reference evidence="2" key="1">
    <citation type="journal article" date="2023" name="G3 (Bethesda)">
        <title>Whole genome assemblies of Zophobas morio and Tenebrio molitor.</title>
        <authorList>
            <person name="Kaur S."/>
            <person name="Stinson S.A."/>
            <person name="diCenzo G.C."/>
        </authorList>
    </citation>
    <scope>NUCLEOTIDE SEQUENCE</scope>
    <source>
        <strain evidence="2">QUZm001</strain>
    </source>
</reference>
<comment type="caution">
    <text evidence="2">The sequence shown here is derived from an EMBL/GenBank/DDBJ whole genome shotgun (WGS) entry which is preliminary data.</text>
</comment>
<feature type="region of interest" description="Disordered" evidence="1">
    <location>
        <begin position="261"/>
        <end position="316"/>
    </location>
</feature>
<gene>
    <name evidence="2" type="ORF">Zmor_005243</name>
</gene>
<evidence type="ECO:0000313" key="3">
    <source>
        <dbReference type="Proteomes" id="UP001168821"/>
    </source>
</evidence>
<protein>
    <submittedName>
        <fullName evidence="2">Uncharacterized protein</fullName>
    </submittedName>
</protein>
<feature type="compositionally biased region" description="Basic residues" evidence="1">
    <location>
        <begin position="279"/>
        <end position="291"/>
    </location>
</feature>
<feature type="region of interest" description="Disordered" evidence="1">
    <location>
        <begin position="200"/>
        <end position="219"/>
    </location>
</feature>